<evidence type="ECO:0000313" key="3">
    <source>
        <dbReference type="Proteomes" id="UP001596512"/>
    </source>
</evidence>
<keyword evidence="3" id="KW-1185">Reference proteome</keyword>
<keyword evidence="1" id="KW-1133">Transmembrane helix</keyword>
<accession>A0ABW2TJL1</accession>
<keyword evidence="1" id="KW-0812">Transmembrane</keyword>
<protein>
    <submittedName>
        <fullName evidence="2">Uncharacterized protein</fullName>
    </submittedName>
</protein>
<keyword evidence="1" id="KW-0472">Membrane</keyword>
<organism evidence="2 3">
    <name type="scientific">Actinokineospora soli</name>
    <dbReference type="NCBI Taxonomy" id="1048753"/>
    <lineage>
        <taxon>Bacteria</taxon>
        <taxon>Bacillati</taxon>
        <taxon>Actinomycetota</taxon>
        <taxon>Actinomycetes</taxon>
        <taxon>Pseudonocardiales</taxon>
        <taxon>Pseudonocardiaceae</taxon>
        <taxon>Actinokineospora</taxon>
    </lineage>
</organism>
<comment type="caution">
    <text evidence="2">The sequence shown here is derived from an EMBL/GenBank/DDBJ whole genome shotgun (WGS) entry which is preliminary data.</text>
</comment>
<feature type="transmembrane region" description="Helical" evidence="1">
    <location>
        <begin position="104"/>
        <end position="122"/>
    </location>
</feature>
<dbReference type="EMBL" id="JBHTEY010000004">
    <property type="protein sequence ID" value="MFC7613033.1"/>
    <property type="molecule type" value="Genomic_DNA"/>
</dbReference>
<feature type="transmembrane region" description="Helical" evidence="1">
    <location>
        <begin position="34"/>
        <end position="53"/>
    </location>
</feature>
<sequence>MTSDVDKTLQAFRTRISDLESELRAEKLTLPPRLAAAAFAAALFPLTALPWVTHGSRSPETSTLWGLLTEVGFPAFVLVACVVALAGSALWAACEREAHGRVKLAIGLLTGAVVLALVWLSVQSGDALGESTEWWPAPWLVLVCAVGAGASTGVRER</sequence>
<name>A0ABW2TJL1_9PSEU</name>
<proteinExistence type="predicted"/>
<gene>
    <name evidence="2" type="ORF">ACFQV2_04715</name>
</gene>
<dbReference type="Proteomes" id="UP001596512">
    <property type="component" value="Unassembled WGS sequence"/>
</dbReference>
<evidence type="ECO:0000256" key="1">
    <source>
        <dbReference type="SAM" id="Phobius"/>
    </source>
</evidence>
<feature type="transmembrane region" description="Helical" evidence="1">
    <location>
        <begin position="73"/>
        <end position="92"/>
    </location>
</feature>
<feature type="transmembrane region" description="Helical" evidence="1">
    <location>
        <begin position="134"/>
        <end position="154"/>
    </location>
</feature>
<evidence type="ECO:0000313" key="2">
    <source>
        <dbReference type="EMBL" id="MFC7613033.1"/>
    </source>
</evidence>
<reference evidence="3" key="1">
    <citation type="journal article" date="2019" name="Int. J. Syst. Evol. Microbiol.">
        <title>The Global Catalogue of Microorganisms (GCM) 10K type strain sequencing project: providing services to taxonomists for standard genome sequencing and annotation.</title>
        <authorList>
            <consortium name="The Broad Institute Genomics Platform"/>
            <consortium name="The Broad Institute Genome Sequencing Center for Infectious Disease"/>
            <person name="Wu L."/>
            <person name="Ma J."/>
        </authorList>
    </citation>
    <scope>NUCLEOTIDE SEQUENCE [LARGE SCALE GENOMIC DNA]</scope>
    <source>
        <strain evidence="3">JCM 17695</strain>
    </source>
</reference>